<proteinExistence type="predicted"/>
<evidence type="ECO:0000313" key="2">
    <source>
        <dbReference type="EMBL" id="AAT12352.1"/>
    </source>
</evidence>
<feature type="signal peptide" evidence="1">
    <location>
        <begin position="1"/>
        <end position="18"/>
    </location>
</feature>
<evidence type="ECO:0000256" key="1">
    <source>
        <dbReference type="SAM" id="SignalP"/>
    </source>
</evidence>
<feature type="chain" id="PRO_5004272524" evidence="1">
    <location>
        <begin position="19"/>
        <end position="96"/>
    </location>
</feature>
<dbReference type="AlphaFoldDB" id="Q6E6D5"/>
<reference evidence="2" key="1">
    <citation type="journal article" date="2004" name="Curr. Biol.">
        <title>Genome compaction and stability in microsporidian intracellular parasites.</title>
        <authorList>
            <person name="Slamovits C.H."/>
            <person name="Fast N.M."/>
            <person name="Law J.S."/>
            <person name="Keeling P.J."/>
        </authorList>
    </citation>
    <scope>NUCLEOTIDE SEQUENCE</scope>
</reference>
<dbReference type="EMBL" id="AY548900">
    <property type="protein sequence ID" value="AAT12352.1"/>
    <property type="molecule type" value="Genomic_DNA"/>
</dbReference>
<protein>
    <submittedName>
        <fullName evidence="2">Uncharacterized protein</fullName>
    </submittedName>
</protein>
<organism evidence="2">
    <name type="scientific">Antonospora locustae</name>
    <name type="common">Microsporidian parasite</name>
    <name type="synonym">Nosema locustae</name>
    <dbReference type="NCBI Taxonomy" id="278021"/>
    <lineage>
        <taxon>Eukaryota</taxon>
        <taxon>Fungi</taxon>
        <taxon>Fungi incertae sedis</taxon>
        <taxon>Microsporidia</taxon>
        <taxon>Antonospora</taxon>
    </lineage>
</organism>
<name>Q6E6D5_ANTLO</name>
<feature type="non-terminal residue" evidence="2">
    <location>
        <position position="96"/>
    </location>
</feature>
<sequence>MLHLCALLLLVACDNIQLERDSFTCIIVGGTAYYSKDLCNNSVLKISFPGYLVYALEECRPGHFRLVDRTVYLDRREEGDLLVMVEEVLRPLGVSD</sequence>
<keyword evidence="1" id="KW-0732">Signal</keyword>
<accession>Q6E6D5</accession>